<dbReference type="OrthoDB" id="9789567at2"/>
<evidence type="ECO:0000313" key="12">
    <source>
        <dbReference type="Proteomes" id="UP000199689"/>
    </source>
</evidence>
<feature type="binding site" evidence="10">
    <location>
        <position position="212"/>
    </location>
    <ligand>
        <name>Zn(2+)</name>
        <dbReference type="ChEBI" id="CHEBI:29105"/>
    </ligand>
</feature>
<keyword evidence="10" id="KW-0671">Queuosine biosynthesis</keyword>
<dbReference type="GO" id="GO:0016879">
    <property type="term" value="F:ligase activity, forming carbon-nitrogen bonds"/>
    <property type="evidence" value="ECO:0007669"/>
    <property type="project" value="UniProtKB-UniRule"/>
</dbReference>
<evidence type="ECO:0000256" key="4">
    <source>
        <dbReference type="ARBA" id="ARBA00022741"/>
    </source>
</evidence>
<comment type="cofactor">
    <cofactor evidence="10">
        <name>Zn(2+)</name>
        <dbReference type="ChEBI" id="CHEBI:29105"/>
    </cofactor>
    <text evidence="10">Binds 1 zinc ion per subunit.</text>
</comment>
<keyword evidence="2 10" id="KW-0436">Ligase</keyword>
<evidence type="ECO:0000256" key="7">
    <source>
        <dbReference type="ARBA" id="ARBA00037993"/>
    </source>
</evidence>
<evidence type="ECO:0000256" key="5">
    <source>
        <dbReference type="ARBA" id="ARBA00022833"/>
    </source>
</evidence>
<protein>
    <recommendedName>
        <fullName evidence="8 10">7-cyano-7-deazaguanine synthase</fullName>
        <ecNumber evidence="8 10">6.3.4.20</ecNumber>
    </recommendedName>
    <alternativeName>
        <fullName evidence="10">7-cyano-7-carbaguanine synthase</fullName>
    </alternativeName>
    <alternativeName>
        <fullName evidence="10">PreQ(0) synthase</fullName>
    </alternativeName>
    <alternativeName>
        <fullName evidence="10">Queuosine biosynthesis protein QueC</fullName>
    </alternativeName>
</protein>
<sequence length="230" mass="24720">MKKAIVLSSGGVDSTTCISVAVKELGADNVCTASIFYGQKHVKELEAARKVAEWFHVKHYEFDLSSILQYSNCALLAGSSEEIKHESYEDQVKESETGRVSTYVPFRNGLMLSVAASLAASLYEDEEVDIYIGAHADDAAGNAYADCSEPFLKAMEDAISIGTYGKVHLVFPFADKNKAGVVKTGLALGTPYELTWSCYEGGEKPCGTCGTCRDRAAAFEANGVKDPALD</sequence>
<dbReference type="HAMAP" id="MF_01633">
    <property type="entry name" value="QueC"/>
    <property type="match status" value="1"/>
</dbReference>
<dbReference type="GO" id="GO:0008270">
    <property type="term" value="F:zinc ion binding"/>
    <property type="evidence" value="ECO:0007669"/>
    <property type="project" value="UniProtKB-UniRule"/>
</dbReference>
<evidence type="ECO:0000313" key="11">
    <source>
        <dbReference type="EMBL" id="SDA56081.1"/>
    </source>
</evidence>
<keyword evidence="3 10" id="KW-0479">Metal-binding</keyword>
<feature type="binding site" evidence="10">
    <location>
        <begin position="8"/>
        <end position="18"/>
    </location>
    <ligand>
        <name>ATP</name>
        <dbReference type="ChEBI" id="CHEBI:30616"/>
    </ligand>
</feature>
<dbReference type="PANTHER" id="PTHR42914">
    <property type="entry name" value="7-CYANO-7-DEAZAGUANINE SYNTHASE"/>
    <property type="match status" value="1"/>
</dbReference>
<evidence type="ECO:0000256" key="10">
    <source>
        <dbReference type="HAMAP-Rule" id="MF_01633"/>
    </source>
</evidence>
<dbReference type="Gene3D" id="3.40.50.620">
    <property type="entry name" value="HUPs"/>
    <property type="match status" value="1"/>
</dbReference>
<dbReference type="CDD" id="cd01995">
    <property type="entry name" value="QueC-like"/>
    <property type="match status" value="1"/>
</dbReference>
<keyword evidence="12" id="KW-1185">Reference proteome</keyword>
<dbReference type="Pfam" id="PF06508">
    <property type="entry name" value="QueC"/>
    <property type="match status" value="1"/>
</dbReference>
<name>A0A1G5WD81_9FIRM</name>
<organism evidence="11 12">
    <name type="scientific">Allisonella histaminiformans</name>
    <dbReference type="NCBI Taxonomy" id="209880"/>
    <lineage>
        <taxon>Bacteria</taxon>
        <taxon>Bacillati</taxon>
        <taxon>Bacillota</taxon>
        <taxon>Negativicutes</taxon>
        <taxon>Veillonellales</taxon>
        <taxon>Veillonellaceae</taxon>
        <taxon>Allisonella</taxon>
    </lineage>
</organism>
<reference evidence="11 12" key="1">
    <citation type="submission" date="2016-10" db="EMBL/GenBank/DDBJ databases">
        <authorList>
            <person name="de Groot N.N."/>
        </authorList>
    </citation>
    <scope>NUCLEOTIDE SEQUENCE [LARGE SCALE GENOMIC DNA]</scope>
    <source>
        <strain evidence="11 12">DSM 15230</strain>
    </source>
</reference>
<evidence type="ECO:0000256" key="2">
    <source>
        <dbReference type="ARBA" id="ARBA00022598"/>
    </source>
</evidence>
<feature type="binding site" evidence="10">
    <location>
        <position position="209"/>
    </location>
    <ligand>
        <name>Zn(2+)</name>
        <dbReference type="ChEBI" id="CHEBI:29105"/>
    </ligand>
</feature>
<accession>A0A1G5WD81</accession>
<dbReference type="PANTHER" id="PTHR42914:SF1">
    <property type="entry name" value="7-CYANO-7-DEAZAGUANINE SYNTHASE"/>
    <property type="match status" value="1"/>
</dbReference>
<dbReference type="SUPFAM" id="SSF52402">
    <property type="entry name" value="Adenine nucleotide alpha hydrolases-like"/>
    <property type="match status" value="1"/>
</dbReference>
<feature type="binding site" evidence="10">
    <location>
        <position position="206"/>
    </location>
    <ligand>
        <name>Zn(2+)</name>
        <dbReference type="ChEBI" id="CHEBI:29105"/>
    </ligand>
</feature>
<dbReference type="STRING" id="209880.SAMN02910343_01303"/>
<comment type="catalytic activity">
    <reaction evidence="9 10">
        <text>7-carboxy-7-carbaguanine + NH4(+) + 2 ATP = 7-cyano-7-carbaguanine + 2 AMP + 2 diphosphate + 2 H(+)</text>
        <dbReference type="Rhea" id="RHEA:27982"/>
        <dbReference type="ChEBI" id="CHEBI:15378"/>
        <dbReference type="ChEBI" id="CHEBI:28938"/>
        <dbReference type="ChEBI" id="CHEBI:30616"/>
        <dbReference type="ChEBI" id="CHEBI:33019"/>
        <dbReference type="ChEBI" id="CHEBI:45075"/>
        <dbReference type="ChEBI" id="CHEBI:61036"/>
        <dbReference type="ChEBI" id="CHEBI:456215"/>
        <dbReference type="EC" id="6.3.4.20"/>
    </reaction>
</comment>
<evidence type="ECO:0000256" key="3">
    <source>
        <dbReference type="ARBA" id="ARBA00022723"/>
    </source>
</evidence>
<dbReference type="Proteomes" id="UP000199689">
    <property type="component" value="Unassembled WGS sequence"/>
</dbReference>
<evidence type="ECO:0000256" key="9">
    <source>
        <dbReference type="ARBA" id="ARBA00047890"/>
    </source>
</evidence>
<dbReference type="PIRSF" id="PIRSF006293">
    <property type="entry name" value="ExsB"/>
    <property type="match status" value="1"/>
</dbReference>
<dbReference type="NCBIfam" id="TIGR00364">
    <property type="entry name" value="7-cyano-7-deazaguanine synthase QueC"/>
    <property type="match status" value="1"/>
</dbReference>
<keyword evidence="4 10" id="KW-0547">Nucleotide-binding</keyword>
<comment type="pathway">
    <text evidence="1 10">Purine metabolism; 7-cyano-7-deazaguanine biosynthesis.</text>
</comment>
<dbReference type="InterPro" id="IPR018317">
    <property type="entry name" value="QueC"/>
</dbReference>
<gene>
    <name evidence="10" type="primary">queC</name>
    <name evidence="11" type="ORF">SAMN02910343_01303</name>
</gene>
<dbReference type="UniPathway" id="UPA00391"/>
<keyword evidence="5 10" id="KW-0862">Zinc</keyword>
<dbReference type="EMBL" id="FMXA01000018">
    <property type="protein sequence ID" value="SDA56081.1"/>
    <property type="molecule type" value="Genomic_DNA"/>
</dbReference>
<comment type="subunit">
    <text evidence="10">Homodimer.</text>
</comment>
<evidence type="ECO:0000256" key="6">
    <source>
        <dbReference type="ARBA" id="ARBA00022840"/>
    </source>
</evidence>
<dbReference type="AlphaFoldDB" id="A0A1G5WD81"/>
<dbReference type="EC" id="6.3.4.20" evidence="8 10"/>
<dbReference type="GO" id="GO:0005524">
    <property type="term" value="F:ATP binding"/>
    <property type="evidence" value="ECO:0007669"/>
    <property type="project" value="UniProtKB-UniRule"/>
</dbReference>
<evidence type="ECO:0000256" key="8">
    <source>
        <dbReference type="ARBA" id="ARBA00039149"/>
    </source>
</evidence>
<dbReference type="GO" id="GO:0008616">
    <property type="term" value="P:tRNA queuosine(34) biosynthetic process"/>
    <property type="evidence" value="ECO:0007669"/>
    <property type="project" value="UniProtKB-UniRule"/>
</dbReference>
<feature type="binding site" evidence="10">
    <location>
        <position position="198"/>
    </location>
    <ligand>
        <name>Zn(2+)</name>
        <dbReference type="ChEBI" id="CHEBI:29105"/>
    </ligand>
</feature>
<evidence type="ECO:0000256" key="1">
    <source>
        <dbReference type="ARBA" id="ARBA00005061"/>
    </source>
</evidence>
<dbReference type="InterPro" id="IPR014729">
    <property type="entry name" value="Rossmann-like_a/b/a_fold"/>
</dbReference>
<keyword evidence="6 10" id="KW-0067">ATP-binding</keyword>
<proteinExistence type="inferred from homology"/>
<comment type="function">
    <text evidence="10">Catalyzes the ATP-dependent conversion of 7-carboxy-7-deazaguanine (CDG) to 7-cyano-7-deazaguanine (preQ(0)).</text>
</comment>
<comment type="similarity">
    <text evidence="7 10">Belongs to the QueC family.</text>
</comment>